<dbReference type="Pfam" id="PF06778">
    <property type="entry name" value="Chlor_dismutase"/>
    <property type="match status" value="1"/>
</dbReference>
<keyword evidence="1" id="KW-0349">Heme</keyword>
<dbReference type="GO" id="GO:0046872">
    <property type="term" value="F:metal ion binding"/>
    <property type="evidence" value="ECO:0007669"/>
    <property type="project" value="UniProtKB-KW"/>
</dbReference>
<evidence type="ECO:0000256" key="2">
    <source>
        <dbReference type="ARBA" id="ARBA00022723"/>
    </source>
</evidence>
<gene>
    <name evidence="4" type="ordered locus">Sthe_2768</name>
</gene>
<dbReference type="Proteomes" id="UP000002027">
    <property type="component" value="Chromosome 2"/>
</dbReference>
<dbReference type="GO" id="GO:0016491">
    <property type="term" value="F:oxidoreductase activity"/>
    <property type="evidence" value="ECO:0007669"/>
    <property type="project" value="InterPro"/>
</dbReference>
<dbReference type="AlphaFoldDB" id="D1C8N9"/>
<reference evidence="5" key="1">
    <citation type="submission" date="2009-11" db="EMBL/GenBank/DDBJ databases">
        <title>The complete chromosome 2 of Sphaerobacter thermophilus DSM 20745.</title>
        <authorList>
            <person name="Lucas S."/>
            <person name="Copeland A."/>
            <person name="Lapidus A."/>
            <person name="Glavina del Rio T."/>
            <person name="Dalin E."/>
            <person name="Tice H."/>
            <person name="Bruce D."/>
            <person name="Goodwin L."/>
            <person name="Pitluck S."/>
            <person name="Kyrpides N."/>
            <person name="Mavromatis K."/>
            <person name="Ivanova N."/>
            <person name="Mikhailova N."/>
            <person name="LaButti K.M."/>
            <person name="Clum A."/>
            <person name="Sun H.I."/>
            <person name="Brettin T."/>
            <person name="Detter J.C."/>
            <person name="Han C."/>
            <person name="Larimer F."/>
            <person name="Land M."/>
            <person name="Hauser L."/>
            <person name="Markowitz V."/>
            <person name="Cheng J.F."/>
            <person name="Hugenholtz P."/>
            <person name="Woyke T."/>
            <person name="Wu D."/>
            <person name="Steenblock K."/>
            <person name="Schneider S."/>
            <person name="Pukall R."/>
            <person name="Goeker M."/>
            <person name="Klenk H.P."/>
            <person name="Eisen J.A."/>
        </authorList>
    </citation>
    <scope>NUCLEOTIDE SEQUENCE [LARGE SCALE GENOMIC DNA]</scope>
    <source>
        <strain evidence="5">ATCC 49802 / DSM 20745 / S 6022</strain>
    </source>
</reference>
<dbReference type="SUPFAM" id="SSF54909">
    <property type="entry name" value="Dimeric alpha+beta barrel"/>
    <property type="match status" value="1"/>
</dbReference>
<keyword evidence="3" id="KW-0408">Iron</keyword>
<dbReference type="eggNOG" id="COG3253">
    <property type="taxonomic scope" value="Bacteria"/>
</dbReference>
<evidence type="ECO:0000256" key="1">
    <source>
        <dbReference type="ARBA" id="ARBA00022617"/>
    </source>
</evidence>
<dbReference type="InterPro" id="IPR010644">
    <property type="entry name" value="ChdC/CLD"/>
</dbReference>
<dbReference type="GO" id="GO:0020037">
    <property type="term" value="F:heme binding"/>
    <property type="evidence" value="ECO:0007669"/>
    <property type="project" value="InterPro"/>
</dbReference>
<proteinExistence type="predicted"/>
<dbReference type="Gene3D" id="3.30.70.1030">
    <property type="entry name" value="Apc35880, domain 1"/>
    <property type="match status" value="2"/>
</dbReference>
<name>D1C8N9_SPHTD</name>
<dbReference type="PANTHER" id="PTHR36843:SF1">
    <property type="entry name" value="COPROHEME DECARBOXYLASE"/>
    <property type="match status" value="1"/>
</dbReference>
<dbReference type="KEGG" id="sti:Sthe_2768"/>
<accession>D1C8N9</accession>
<keyword evidence="5" id="KW-1185">Reference proteome</keyword>
<dbReference type="PANTHER" id="PTHR36843">
    <property type="entry name" value="HEME-DEPENDENT PEROXIDASE YWFI-RELATED"/>
    <property type="match status" value="1"/>
</dbReference>
<protein>
    <submittedName>
        <fullName evidence="4">Chlorite dismutase</fullName>
    </submittedName>
</protein>
<organism evidence="4 5">
    <name type="scientific">Sphaerobacter thermophilus (strain ATCC 49802 / DSM 20745 / KCCM 41009 / NCIMB 13125 / S 6022)</name>
    <dbReference type="NCBI Taxonomy" id="479434"/>
    <lineage>
        <taxon>Bacteria</taxon>
        <taxon>Pseudomonadati</taxon>
        <taxon>Thermomicrobiota</taxon>
        <taxon>Thermomicrobia</taxon>
        <taxon>Sphaerobacterales</taxon>
        <taxon>Sphaerobacterineae</taxon>
        <taxon>Sphaerobacteraceae</taxon>
        <taxon>Sphaerobacter</taxon>
    </lineage>
</organism>
<keyword evidence="2" id="KW-0479">Metal-binding</keyword>
<dbReference type="EMBL" id="CP001824">
    <property type="protein sequence ID" value="ACZ40182.1"/>
    <property type="molecule type" value="Genomic_DNA"/>
</dbReference>
<evidence type="ECO:0000313" key="5">
    <source>
        <dbReference type="Proteomes" id="UP000002027"/>
    </source>
</evidence>
<dbReference type="InParanoid" id="D1C8N9"/>
<dbReference type="STRING" id="479434.Sthe_2768"/>
<evidence type="ECO:0000313" key="4">
    <source>
        <dbReference type="EMBL" id="ACZ40182.1"/>
    </source>
</evidence>
<dbReference type="HOGENOM" id="CLU_076582_1_0_0"/>
<dbReference type="InterPro" id="IPR011008">
    <property type="entry name" value="Dimeric_a/b-barrel"/>
</dbReference>
<evidence type="ECO:0000256" key="3">
    <source>
        <dbReference type="ARBA" id="ARBA00023004"/>
    </source>
</evidence>
<reference evidence="4 5" key="2">
    <citation type="journal article" date="2010" name="Stand. Genomic Sci.">
        <title>Complete genome sequence of Desulfohalobium retbaense type strain (HR(100)).</title>
        <authorList>
            <person name="Spring S."/>
            <person name="Nolan M."/>
            <person name="Lapidus A."/>
            <person name="Glavina Del Rio T."/>
            <person name="Copeland A."/>
            <person name="Tice H."/>
            <person name="Cheng J.F."/>
            <person name="Lucas S."/>
            <person name="Land M."/>
            <person name="Chen F."/>
            <person name="Bruce D."/>
            <person name="Goodwin L."/>
            <person name="Pitluck S."/>
            <person name="Ivanova N."/>
            <person name="Mavromatis K."/>
            <person name="Mikhailova N."/>
            <person name="Pati A."/>
            <person name="Chen A."/>
            <person name="Palaniappan K."/>
            <person name="Hauser L."/>
            <person name="Chang Y.J."/>
            <person name="Jeffries C.D."/>
            <person name="Munk C."/>
            <person name="Kiss H."/>
            <person name="Chain P."/>
            <person name="Han C."/>
            <person name="Brettin T."/>
            <person name="Detter J.C."/>
            <person name="Schuler E."/>
            <person name="Goker M."/>
            <person name="Rohde M."/>
            <person name="Bristow J."/>
            <person name="Eisen J.A."/>
            <person name="Markowitz V."/>
            <person name="Hugenholtz P."/>
            <person name="Kyrpides N.C."/>
            <person name="Klenk H.P."/>
        </authorList>
    </citation>
    <scope>NUCLEOTIDE SEQUENCE [LARGE SCALE GENOMIC DNA]</scope>
    <source>
        <strain evidence="5">ATCC 49802 / DSM 20745 / S 6022</strain>
    </source>
</reference>
<sequence length="246" mass="27607">MLQSGRMVGAGPPGCRRGVPTLMSGSTRFTVFWLYKARPEWRTLADSERKEGREAFLRTLDAHRDTVTLRAAYSTVGFSADVDLILWTIADDVDALQALAVDLNRTPLGQHLEMRHAYLGLATASQYDPEHGPAFLKGVPPKKYLSVYPFTKTPEWYLLPFEKRRELMLVHGELGREFPTILTNTVSSFGIADQEFVVALEDDDPAQLVAMVQRLRAAEVRVYTKVDTPIFLGRRTDPREALLALG</sequence>
<dbReference type="FunCoup" id="D1C8N9">
    <property type="interactions" value="86"/>
</dbReference>